<dbReference type="Pfam" id="PF00072">
    <property type="entry name" value="Response_reg"/>
    <property type="match status" value="1"/>
</dbReference>
<gene>
    <name evidence="5" type="ORF">DSM106044_03884</name>
</gene>
<feature type="domain" description="Response regulatory" evidence="4">
    <location>
        <begin position="56"/>
        <end position="170"/>
    </location>
</feature>
<dbReference type="InterPro" id="IPR001789">
    <property type="entry name" value="Sig_transdc_resp-reg_receiver"/>
</dbReference>
<keyword evidence="6" id="KW-1185">Reference proteome</keyword>
<accession>A0A4U8Q3E5</accession>
<sequence>MGAAVFGKDFIFRIILDGVVLMSLIKYTKGTLKYEKYLKSAENEVKVSREECCRMNIMVVDSNQQHLDDLVAKIQLVFTNDTVVSFTDPLLAVKYAHNSRVDQLFTEVLMRRIDGFMLVSRVRKCNPQANVIFVTENDRYIREATAICADGYLIKPISIKKLEGCMEWQPYT</sequence>
<dbReference type="SUPFAM" id="SSF52172">
    <property type="entry name" value="CheY-like"/>
    <property type="match status" value="1"/>
</dbReference>
<comment type="caution">
    <text evidence="5">The sequence shown here is derived from an EMBL/GenBank/DDBJ whole genome shotgun (WGS) entry which is preliminary data.</text>
</comment>
<comment type="caution">
    <text evidence="3">Lacks conserved residue(s) required for the propagation of feature annotation.</text>
</comment>
<dbReference type="PROSITE" id="PS50110">
    <property type="entry name" value="RESPONSE_REGULATORY"/>
    <property type="match status" value="1"/>
</dbReference>
<reference evidence="5 6" key="1">
    <citation type="journal article" date="2019" name="Anaerobe">
        <title>Detection of Robinsoniella peoriensis in multiple bone samples of a trauma patient.</title>
        <authorList>
            <person name="Schrottner P."/>
            <person name="Hartwich K."/>
            <person name="Bunk B."/>
            <person name="Schober I."/>
            <person name="Helbig S."/>
            <person name="Rudolph W.W."/>
            <person name="Gunzer F."/>
        </authorList>
    </citation>
    <scope>NUCLEOTIDE SEQUENCE [LARGE SCALE GENOMIC DNA]</scope>
    <source>
        <strain evidence="5 6">DSM 106044</strain>
    </source>
</reference>
<evidence type="ECO:0000259" key="4">
    <source>
        <dbReference type="PROSITE" id="PS50110"/>
    </source>
</evidence>
<organism evidence="5 6">
    <name type="scientific">Robinsoniella peoriensis</name>
    <dbReference type="NCBI Taxonomy" id="180332"/>
    <lineage>
        <taxon>Bacteria</taxon>
        <taxon>Bacillati</taxon>
        <taxon>Bacillota</taxon>
        <taxon>Clostridia</taxon>
        <taxon>Lachnospirales</taxon>
        <taxon>Lachnospiraceae</taxon>
        <taxon>Robinsoniella</taxon>
    </lineage>
</organism>
<dbReference type="GO" id="GO:0000160">
    <property type="term" value="P:phosphorelay signal transduction system"/>
    <property type="evidence" value="ECO:0007669"/>
    <property type="project" value="InterPro"/>
</dbReference>
<evidence type="ECO:0000256" key="3">
    <source>
        <dbReference type="PROSITE-ProRule" id="PRU00169"/>
    </source>
</evidence>
<dbReference type="Gene3D" id="3.40.50.2300">
    <property type="match status" value="1"/>
</dbReference>
<dbReference type="STRING" id="180332.GCA_000797495_02932"/>
<dbReference type="SMART" id="SM00448">
    <property type="entry name" value="REC"/>
    <property type="match status" value="1"/>
</dbReference>
<evidence type="ECO:0000256" key="1">
    <source>
        <dbReference type="ARBA" id="ARBA00018672"/>
    </source>
</evidence>
<dbReference type="Proteomes" id="UP000306509">
    <property type="component" value="Unassembled WGS sequence"/>
</dbReference>
<name>A0A4U8Q3E5_9FIRM</name>
<evidence type="ECO:0000313" key="5">
    <source>
        <dbReference type="EMBL" id="TLC99284.1"/>
    </source>
</evidence>
<proteinExistence type="predicted"/>
<comment type="function">
    <text evidence="2">May play the central regulatory role in sporulation. It may be an element of the effector pathway responsible for the activation of sporulation genes in response to nutritional stress. Spo0A may act in concert with spo0H (a sigma factor) to control the expression of some genes that are critical to the sporulation process.</text>
</comment>
<dbReference type="InterPro" id="IPR011006">
    <property type="entry name" value="CheY-like_superfamily"/>
</dbReference>
<dbReference type="AlphaFoldDB" id="A0A4U8Q3E5"/>
<protein>
    <recommendedName>
        <fullName evidence="1">Stage 0 sporulation protein A homolog</fullName>
    </recommendedName>
</protein>
<evidence type="ECO:0000313" key="6">
    <source>
        <dbReference type="Proteomes" id="UP000306509"/>
    </source>
</evidence>
<dbReference type="EMBL" id="QGQD01000072">
    <property type="protein sequence ID" value="TLC99284.1"/>
    <property type="molecule type" value="Genomic_DNA"/>
</dbReference>
<evidence type="ECO:0000256" key="2">
    <source>
        <dbReference type="ARBA" id="ARBA00024867"/>
    </source>
</evidence>